<evidence type="ECO:0000256" key="7">
    <source>
        <dbReference type="ARBA" id="ARBA00022679"/>
    </source>
</evidence>
<dbReference type="PANTHER" id="PTHR22988:SF71">
    <property type="entry name" value="CITRON RHO-INTERACTING KINASE"/>
    <property type="match status" value="1"/>
</dbReference>
<keyword evidence="9 17" id="KW-0547">Nucleotide-binding</keyword>
<feature type="compositionally biased region" description="Basic residues" evidence="19">
    <location>
        <begin position="1960"/>
        <end position="1972"/>
    </location>
</feature>
<keyword evidence="7" id="KW-0808">Transferase</keyword>
<keyword evidence="10" id="KW-0863">Zinc-finger</keyword>
<evidence type="ECO:0000259" key="23">
    <source>
        <dbReference type="PROSITE" id="PS50219"/>
    </source>
</evidence>
<dbReference type="Pfam" id="PF00169">
    <property type="entry name" value="PH"/>
    <property type="match status" value="1"/>
</dbReference>
<dbReference type="GO" id="GO:0005524">
    <property type="term" value="F:ATP binding"/>
    <property type="evidence" value="ECO:0007669"/>
    <property type="project" value="UniProtKB-UniRule"/>
</dbReference>
<dbReference type="SMART" id="SM00036">
    <property type="entry name" value="CNH"/>
    <property type="match status" value="1"/>
</dbReference>
<evidence type="ECO:0000313" key="25">
    <source>
        <dbReference type="Proteomes" id="UP001165740"/>
    </source>
</evidence>
<evidence type="ECO:0000256" key="13">
    <source>
        <dbReference type="ARBA" id="ARBA00022840"/>
    </source>
</evidence>
<evidence type="ECO:0000313" key="27">
    <source>
        <dbReference type="RefSeq" id="XP_055861654.1"/>
    </source>
</evidence>
<dbReference type="InterPro" id="IPR008271">
    <property type="entry name" value="Ser/Thr_kinase_AS"/>
</dbReference>
<dbReference type="SUPFAM" id="SSF57889">
    <property type="entry name" value="Cysteine-rich domain"/>
    <property type="match status" value="1"/>
</dbReference>
<proteinExistence type="predicted"/>
<dbReference type="RefSeq" id="XP_055861654.1">
    <property type="nucleotide sequence ID" value="XM_056005679.1"/>
</dbReference>
<gene>
    <name evidence="26 27" type="primary">LOC106056141</name>
</gene>
<dbReference type="SMART" id="SM00220">
    <property type="entry name" value="S_TKc"/>
    <property type="match status" value="1"/>
</dbReference>
<feature type="coiled-coil region" evidence="18">
    <location>
        <begin position="492"/>
        <end position="607"/>
    </location>
</feature>
<comment type="cofactor">
    <cofactor evidence="1">
        <name>Mg(2+)</name>
        <dbReference type="ChEBI" id="CHEBI:18420"/>
    </cofactor>
</comment>
<evidence type="ECO:0000259" key="24">
    <source>
        <dbReference type="PROSITE" id="PS51285"/>
    </source>
</evidence>
<dbReference type="GO" id="GO:0004674">
    <property type="term" value="F:protein serine/threonine kinase activity"/>
    <property type="evidence" value="ECO:0007669"/>
    <property type="project" value="UniProtKB-KW"/>
</dbReference>
<keyword evidence="13 17" id="KW-0067">ATP-binding</keyword>
<dbReference type="Pfam" id="PF00069">
    <property type="entry name" value="Pkinase"/>
    <property type="match status" value="1"/>
</dbReference>
<dbReference type="GeneID" id="106056141"/>
<feature type="coiled-coil region" evidence="18">
    <location>
        <begin position="676"/>
        <end position="1482"/>
    </location>
</feature>
<evidence type="ECO:0000256" key="18">
    <source>
        <dbReference type="SAM" id="Coils"/>
    </source>
</evidence>
<feature type="domain" description="Protein kinase" evidence="21">
    <location>
        <begin position="66"/>
        <end position="332"/>
    </location>
</feature>
<accession>A0A9W2YFX8</accession>
<dbReference type="InterPro" id="IPR017441">
    <property type="entry name" value="Protein_kinase_ATP_BS"/>
</dbReference>
<evidence type="ECO:0000256" key="2">
    <source>
        <dbReference type="ARBA" id="ARBA00004496"/>
    </source>
</evidence>
<evidence type="ECO:0000256" key="17">
    <source>
        <dbReference type="PROSITE-ProRule" id="PRU10141"/>
    </source>
</evidence>
<keyword evidence="11" id="KW-0418">Kinase</keyword>
<dbReference type="OrthoDB" id="2156623at2759"/>
<name>A0A9W2YFX8_BIOGL</name>
<evidence type="ECO:0000256" key="19">
    <source>
        <dbReference type="SAM" id="MobiDB-lite"/>
    </source>
</evidence>
<feature type="binding site" evidence="17">
    <location>
        <position position="95"/>
    </location>
    <ligand>
        <name>ATP</name>
        <dbReference type="ChEBI" id="CHEBI:30616"/>
    </ligand>
</feature>
<dbReference type="Gene3D" id="2.30.29.30">
    <property type="entry name" value="Pleckstrin-homology domain (PH domain)/Phosphotyrosine-binding domain (PTB)"/>
    <property type="match status" value="1"/>
</dbReference>
<reference evidence="26 27" key="1">
    <citation type="submission" date="2025-04" db="UniProtKB">
        <authorList>
            <consortium name="RefSeq"/>
        </authorList>
    </citation>
    <scope>IDENTIFICATION</scope>
</reference>
<dbReference type="FunFam" id="1.10.510.10:FF:000751">
    <property type="entry name" value="Non-specific serine/threonine protein kinase"/>
    <property type="match status" value="1"/>
</dbReference>
<dbReference type="PROSITE" id="PS51285">
    <property type="entry name" value="AGC_KINASE_CTER"/>
    <property type="match status" value="1"/>
</dbReference>
<dbReference type="GO" id="GO:0005856">
    <property type="term" value="C:cytoskeleton"/>
    <property type="evidence" value="ECO:0007669"/>
    <property type="project" value="TreeGrafter"/>
</dbReference>
<dbReference type="PROSITE" id="PS00107">
    <property type="entry name" value="PROTEIN_KINASE_ATP"/>
    <property type="match status" value="1"/>
</dbReference>
<feature type="coiled-coil region" evidence="18">
    <location>
        <begin position="1691"/>
        <end position="1760"/>
    </location>
</feature>
<feature type="compositionally biased region" description="Polar residues" evidence="19">
    <location>
        <begin position="1933"/>
        <end position="1943"/>
    </location>
</feature>
<protein>
    <recommendedName>
        <fullName evidence="3">non-specific serine/threonine protein kinase</fullName>
        <ecNumber evidence="3">2.7.11.1</ecNumber>
    </recommendedName>
</protein>
<evidence type="ECO:0000259" key="20">
    <source>
        <dbReference type="PROSITE" id="PS50003"/>
    </source>
</evidence>
<dbReference type="FunFam" id="3.30.200.20:FF:000017">
    <property type="entry name" value="Non-specific serine/threonine protein kinase"/>
    <property type="match status" value="1"/>
</dbReference>
<dbReference type="GO" id="GO:0008270">
    <property type="term" value="F:zinc ion binding"/>
    <property type="evidence" value="ECO:0007669"/>
    <property type="project" value="UniProtKB-KW"/>
</dbReference>
<dbReference type="Pfam" id="PF00130">
    <property type="entry name" value="C1_1"/>
    <property type="match status" value="1"/>
</dbReference>
<dbReference type="Pfam" id="PF00780">
    <property type="entry name" value="CNH"/>
    <property type="match status" value="1"/>
</dbReference>
<keyword evidence="4" id="KW-0963">Cytoplasm</keyword>
<comment type="catalytic activity">
    <reaction evidence="16">
        <text>L-seryl-[protein] + ATP = O-phospho-L-seryl-[protein] + ADP + H(+)</text>
        <dbReference type="Rhea" id="RHEA:17989"/>
        <dbReference type="Rhea" id="RHEA-COMP:9863"/>
        <dbReference type="Rhea" id="RHEA-COMP:11604"/>
        <dbReference type="ChEBI" id="CHEBI:15378"/>
        <dbReference type="ChEBI" id="CHEBI:29999"/>
        <dbReference type="ChEBI" id="CHEBI:30616"/>
        <dbReference type="ChEBI" id="CHEBI:83421"/>
        <dbReference type="ChEBI" id="CHEBI:456216"/>
        <dbReference type="EC" id="2.7.11.1"/>
    </reaction>
</comment>
<keyword evidence="14 18" id="KW-0175">Coiled coil</keyword>
<evidence type="ECO:0000256" key="16">
    <source>
        <dbReference type="ARBA" id="ARBA00048679"/>
    </source>
</evidence>
<feature type="domain" description="PH" evidence="20">
    <location>
        <begin position="2082"/>
        <end position="2196"/>
    </location>
</feature>
<sequence>MASRSTPRLRDKETLDRDCLLDGFLTLYEECTHTNLLKIANVSSFVKKYNQAVNQTKKCRKKAFDFEVKALIGRGHFGEVRVVREKASDTVYAMKVLRKSDLLAQPEISCFEEERNIMATSTSPWITELHFAFQDSVNLYLVMDFHAGGDLLSLLSRHDDIFEEKMAQFYIAEIAIAINSLHNIGYLHRDIKPENILLDCTGHIKLADFGSAAKLDENKKVSSHMPVGTPDYVAPELLQAMNKSRQRITYGAEVDWWSLGVCAFEMLFGATPFSNEHATMVSTYANIMNFKNTLKFPAESDVSDQAKDFIKKLLTDSHSRLNWSGIKAHPFFKGVKWDTIRERDAIYVPSINGLDDTSHFDEVEKVQRQPDLEVLKPQNDFSGRDLPFVGFTFCKTSSISSPASPGDLNNSSARDQASLAYESTTSAFMFDKEVMKILAEKDQEINRLKKLVQSYESNPFPNDQRCSSLLETWTTMDNEIRLIEDELLEVKMEEFKAEIVLLQSEQEKLTAQLRDREYQLAQATEALTEAKSQLEVQKRKLEKAKRMSREENHKDLMLLSLNNETWESLLQDKQATIDEMSVKLAELEKLVEAYEESEEQQASEVQQLHHKMNSSLHDLSSVALADVQMSGGSGVAKFELDNFHHSLCPSKKKLTLHVTLKTGRCSFLDNQNVSKLQALQKMVDKYAENAREWREKEEGMNVKIAALESEVQTLKQKEGMGRKMKDKLMEKVSSYQHEVEAQKTIIKELQETMRSYLTQSATYTDSDKQLKEVQQSKLSLETELISLKEEVDKSRQSALHKTKQMEDAIKKLEEQRLLAQDYKNKFDCQVELTEAKVRSLEDELAKVTSDRQRLERREATLTTQVETLQGLLDDRTLELEKLERRNTDLQTHLQQLQQRNTDLQVQVESLQKASAQNDEHKQSKAELNFQISRLQQQNTDLERRITTALRDKQGLEDKVAAAEREKERLLRRIDRLETSEKEKRELETKLEKIATLERENRRLEMKVERLSAFEKDKLNLEEKLEKLEMNLRKEKIKVESLTAERKDLEQKLKSIQDQKVATTSEEIAQLKVKVALVDMAEKEKARLERELATVKADKDAVEQLRDKEKILMDKLKGEKAEAEKVKDKVLNEKSNLEKQKDLLAKEKNLAEKLLQELKNEKHSSDECVKKLNREIDRLESSLGKLQEQCKSSDDSDVNKLSLEIDRLKKLVDRLEKDKGGQEKRCSVELGGTLVSRLQRENTELRKQVESLEKQVGKSSPQRPFNRRTSLAMLQESGTLQKLRQEHEDKVKGLEKEITEMKLKLSRQQTESLAQDKNKTTAEEMKVKVKELEDVVTSLKNELRDKKNDAEELRSRLDVQTANVMELRTEIEELMKTENDLVTQLEKEALRAKQATEEKEKLAAQLKKYESQPARMSGELKFEKVQLESKVQELTGERDSLKAQLDSMKTGLGDDVNGLASQVQDLQQQLQEARREVEIRRGASEYSGGDIPAYLRHELEESNLALSEARSLLAASKRQELELRDRIDRLQHILDNKAVENARYLQNAQDALAELKTLKSQHDTLQRQYKVLEDKHASLQKERGSNNKETVSLMEEIKTKQQQYEMEFKKVEQLTKVCTELEDQVKDLEHLVEESKKREAEWESIKNTYEKAVVEREDELDGATQQLQAVSMARSAASEKMSSMKQQMESMRALHKAEIEKLNHSLREEKATVAKLTQKLSDALEKDSTSIQVYESQMKELDKSNQEKMKLKEELTQALSENCSFRKENLKLKKHLDDAIDKFEMIIGEKVSLENFTEVLQGLHFLDKYKFESTIGQQMKLIDYLQDLYLEHSGKKKKGLFGTKSSSKDGHPKPTLPISFSDLQTALEQERTKTGILQDKVDRLREENLQQANESGWINKIKKVLKLKQSGKVQANVTVKLTDAARNALANPPGSRSSEMMVTNSSTSLASSGSSSSSKSSHSRGKSPHTPRNQRRDLSIQQGSYKIPEAFPTPQRMHHNIPHRFATGLNTRTTKCGLCLGTVYFVRQASKCQECDLVVHPKCAVNVQATCGLPTEYVRHFALMMRYIYREDADQNSDVDTSCVKMSGWLKVPRVGKSGWENRYCVLEGTWLTLYLDEKDGNPVDSFDLSPVDADVSIHSAVTSAELANTATTDLHYVLRLDQDPLTTCWPGRYLYLMTTNFQEKQRWVASLEAVVKSAQCKSDLYRNRSQTLTVLSLKDVECRDFNCTLVISNQLVLVGTDDGLYAFNPQAMTSKRKQMTQLTGFGCVHQMALAKGVDLILVLTGPERRLIMLENKLVKCRMSQTLGGETTPFTFKTIDGLQCCTIFDVALWNNASYLVVGTPTKLFLMKYNPSLAMYCVRKEFPSSEPCSCVCIADNYAIVGTERFYKINLEHPSLLDFVDRQDSSLAFAAFGAANHQSYPLAVVRVSPENAPLEFLLCFHEFGVFVDHHGQRSRATDVKWSGLPMAFAYVEPFLYVTYTSTVHATVIPTDKARAKGRQTVIDIQSPRYLGPAPGHGCVYIGSSSTTSSTSCNVTEIISIRGQEDFSTEDSDKENTDVLKTPTKKHQFESPRKTPKFHQQYNKGSLASVYSNSSSSTYTSVESDV</sequence>
<evidence type="ECO:0000256" key="3">
    <source>
        <dbReference type="ARBA" id="ARBA00012513"/>
    </source>
</evidence>
<dbReference type="RefSeq" id="XP_055861653.1">
    <property type="nucleotide sequence ID" value="XM_056005678.1"/>
</dbReference>
<dbReference type="InterPro" id="IPR001180">
    <property type="entry name" value="CNH_dom"/>
</dbReference>
<evidence type="ECO:0000313" key="26">
    <source>
        <dbReference type="RefSeq" id="XP_055861653.1"/>
    </source>
</evidence>
<evidence type="ECO:0000256" key="5">
    <source>
        <dbReference type="ARBA" id="ARBA00022527"/>
    </source>
</evidence>
<dbReference type="PROSITE" id="PS00108">
    <property type="entry name" value="PROTEIN_KINASE_ST"/>
    <property type="match status" value="1"/>
</dbReference>
<dbReference type="PROSITE" id="PS50003">
    <property type="entry name" value="PH_DOMAIN"/>
    <property type="match status" value="1"/>
</dbReference>
<feature type="coiled-coil region" evidence="18">
    <location>
        <begin position="1540"/>
        <end position="1665"/>
    </location>
</feature>
<evidence type="ECO:0000256" key="14">
    <source>
        <dbReference type="ARBA" id="ARBA00023054"/>
    </source>
</evidence>
<dbReference type="SMART" id="SM00233">
    <property type="entry name" value="PH"/>
    <property type="match status" value="1"/>
</dbReference>
<feature type="domain" description="CNH" evidence="23">
    <location>
        <begin position="2222"/>
        <end position="2518"/>
    </location>
</feature>
<feature type="region of interest" description="Disordered" evidence="19">
    <location>
        <begin position="2544"/>
        <end position="2584"/>
    </location>
</feature>
<dbReference type="InterPro" id="IPR000961">
    <property type="entry name" value="AGC-kinase_C"/>
</dbReference>
<dbReference type="SUPFAM" id="SSF56112">
    <property type="entry name" value="Protein kinase-like (PK-like)"/>
    <property type="match status" value="1"/>
</dbReference>
<dbReference type="InterPro" id="IPR002219">
    <property type="entry name" value="PKC_DAG/PE"/>
</dbReference>
<evidence type="ECO:0000256" key="15">
    <source>
        <dbReference type="ARBA" id="ARBA00047899"/>
    </source>
</evidence>
<dbReference type="FunFam" id="2.30.29.30:FF:000081">
    <property type="entry name" value="Citron rho-interacting serine/threonine kinase"/>
    <property type="match status" value="1"/>
</dbReference>
<comment type="subcellular location">
    <subcellularLocation>
        <location evidence="2">Cytoplasm</location>
    </subcellularLocation>
</comment>
<evidence type="ECO:0000256" key="12">
    <source>
        <dbReference type="ARBA" id="ARBA00022833"/>
    </source>
</evidence>
<dbReference type="InterPro" id="IPR050839">
    <property type="entry name" value="Rho-assoc_Ser/Thr_Kinase"/>
</dbReference>
<dbReference type="InterPro" id="IPR000719">
    <property type="entry name" value="Prot_kinase_dom"/>
</dbReference>
<evidence type="ECO:0000256" key="4">
    <source>
        <dbReference type="ARBA" id="ARBA00022490"/>
    </source>
</evidence>
<evidence type="ECO:0000256" key="9">
    <source>
        <dbReference type="ARBA" id="ARBA00022741"/>
    </source>
</evidence>
<feature type="domain" description="Phorbol-ester/DAG-type" evidence="22">
    <location>
        <begin position="2001"/>
        <end position="2050"/>
    </location>
</feature>
<evidence type="ECO:0000256" key="1">
    <source>
        <dbReference type="ARBA" id="ARBA00001946"/>
    </source>
</evidence>
<organism evidence="25 27">
    <name type="scientific">Biomphalaria glabrata</name>
    <name type="common">Bloodfluke planorb</name>
    <name type="synonym">Freshwater snail</name>
    <dbReference type="NCBI Taxonomy" id="6526"/>
    <lineage>
        <taxon>Eukaryota</taxon>
        <taxon>Metazoa</taxon>
        <taxon>Spiralia</taxon>
        <taxon>Lophotrochozoa</taxon>
        <taxon>Mollusca</taxon>
        <taxon>Gastropoda</taxon>
        <taxon>Heterobranchia</taxon>
        <taxon>Euthyneura</taxon>
        <taxon>Panpulmonata</taxon>
        <taxon>Hygrophila</taxon>
        <taxon>Lymnaeoidea</taxon>
        <taxon>Planorbidae</taxon>
        <taxon>Biomphalaria</taxon>
    </lineage>
</organism>
<dbReference type="CDD" id="cd20814">
    <property type="entry name" value="CRIK"/>
    <property type="match status" value="1"/>
</dbReference>
<dbReference type="SUPFAM" id="SSF50729">
    <property type="entry name" value="PH domain-like"/>
    <property type="match status" value="1"/>
</dbReference>
<dbReference type="InterPro" id="IPR011009">
    <property type="entry name" value="Kinase-like_dom_sf"/>
</dbReference>
<dbReference type="SMART" id="SM00109">
    <property type="entry name" value="C1"/>
    <property type="match status" value="1"/>
</dbReference>
<dbReference type="OMA" id="MVCTELE"/>
<comment type="catalytic activity">
    <reaction evidence="15">
        <text>L-threonyl-[protein] + ATP = O-phospho-L-threonyl-[protein] + ADP + H(+)</text>
        <dbReference type="Rhea" id="RHEA:46608"/>
        <dbReference type="Rhea" id="RHEA-COMP:11060"/>
        <dbReference type="Rhea" id="RHEA-COMP:11605"/>
        <dbReference type="ChEBI" id="CHEBI:15378"/>
        <dbReference type="ChEBI" id="CHEBI:30013"/>
        <dbReference type="ChEBI" id="CHEBI:30616"/>
        <dbReference type="ChEBI" id="CHEBI:61977"/>
        <dbReference type="ChEBI" id="CHEBI:456216"/>
        <dbReference type="EC" id="2.7.11.1"/>
    </reaction>
</comment>
<evidence type="ECO:0000256" key="8">
    <source>
        <dbReference type="ARBA" id="ARBA00022723"/>
    </source>
</evidence>
<dbReference type="PROSITE" id="PS00479">
    <property type="entry name" value="ZF_DAG_PE_1"/>
    <property type="match status" value="1"/>
</dbReference>
<dbReference type="Gene3D" id="3.30.200.20">
    <property type="entry name" value="Phosphorylase Kinase, domain 1"/>
    <property type="match status" value="1"/>
</dbReference>
<dbReference type="InterPro" id="IPR011993">
    <property type="entry name" value="PH-like_dom_sf"/>
</dbReference>
<dbReference type="GO" id="GO:0031032">
    <property type="term" value="P:actomyosin structure organization"/>
    <property type="evidence" value="ECO:0007669"/>
    <property type="project" value="TreeGrafter"/>
</dbReference>
<dbReference type="EC" id="2.7.11.1" evidence="3"/>
<keyword evidence="6" id="KW-0597">Phosphoprotein</keyword>
<evidence type="ECO:0000256" key="11">
    <source>
        <dbReference type="ARBA" id="ARBA00022777"/>
    </source>
</evidence>
<dbReference type="Gene3D" id="1.10.510.10">
    <property type="entry name" value="Transferase(Phosphotransferase) domain 1"/>
    <property type="match status" value="1"/>
</dbReference>
<dbReference type="SUPFAM" id="SSF90257">
    <property type="entry name" value="Myosin rod fragments"/>
    <property type="match status" value="1"/>
</dbReference>
<keyword evidence="8" id="KW-0479">Metal-binding</keyword>
<keyword evidence="25" id="KW-1185">Reference proteome</keyword>
<feature type="compositionally biased region" description="Low complexity" evidence="19">
    <location>
        <begin position="1944"/>
        <end position="1959"/>
    </location>
</feature>
<evidence type="ECO:0000259" key="21">
    <source>
        <dbReference type="PROSITE" id="PS50011"/>
    </source>
</evidence>
<evidence type="ECO:0000259" key="22">
    <source>
        <dbReference type="PROSITE" id="PS50081"/>
    </source>
</evidence>
<evidence type="ECO:0000256" key="10">
    <source>
        <dbReference type="ARBA" id="ARBA00022771"/>
    </source>
</evidence>
<dbReference type="Proteomes" id="UP001165740">
    <property type="component" value="Chromosome 12"/>
</dbReference>
<keyword evidence="5" id="KW-0723">Serine/threonine-protein kinase</keyword>
<feature type="region of interest" description="Disordered" evidence="19">
    <location>
        <begin position="1927"/>
        <end position="1978"/>
    </location>
</feature>
<keyword evidence="12" id="KW-0862">Zinc</keyword>
<dbReference type="PROSITE" id="PS50219">
    <property type="entry name" value="CNH"/>
    <property type="match status" value="1"/>
</dbReference>
<dbReference type="Gene3D" id="1.10.287.1490">
    <property type="match status" value="1"/>
</dbReference>
<dbReference type="GO" id="GO:0005737">
    <property type="term" value="C:cytoplasm"/>
    <property type="evidence" value="ECO:0007669"/>
    <property type="project" value="UniProtKB-SubCell"/>
</dbReference>
<dbReference type="InterPro" id="IPR046349">
    <property type="entry name" value="C1-like_sf"/>
</dbReference>
<feature type="domain" description="AGC-kinase C-terminal" evidence="24">
    <location>
        <begin position="333"/>
        <end position="403"/>
    </location>
</feature>
<evidence type="ECO:0000256" key="6">
    <source>
        <dbReference type="ARBA" id="ARBA00022553"/>
    </source>
</evidence>
<dbReference type="PROSITE" id="PS50011">
    <property type="entry name" value="PROTEIN_KINASE_DOM"/>
    <property type="match status" value="1"/>
</dbReference>
<dbReference type="PROSITE" id="PS50081">
    <property type="entry name" value="ZF_DAG_PE_2"/>
    <property type="match status" value="1"/>
</dbReference>
<dbReference type="PANTHER" id="PTHR22988">
    <property type="entry name" value="MYOTONIC DYSTROPHY S/T KINASE-RELATED"/>
    <property type="match status" value="1"/>
</dbReference>
<dbReference type="InterPro" id="IPR001849">
    <property type="entry name" value="PH_domain"/>
</dbReference>
<dbReference type="Gene3D" id="3.30.60.20">
    <property type="match status" value="1"/>
</dbReference>